<dbReference type="Proteomes" id="UP001172386">
    <property type="component" value="Unassembled WGS sequence"/>
</dbReference>
<protein>
    <submittedName>
        <fullName evidence="1">Uncharacterized protein</fullName>
    </submittedName>
</protein>
<organism evidence="1 2">
    <name type="scientific">Neophaeococcomyces mojaviensis</name>
    <dbReference type="NCBI Taxonomy" id="3383035"/>
    <lineage>
        <taxon>Eukaryota</taxon>
        <taxon>Fungi</taxon>
        <taxon>Dikarya</taxon>
        <taxon>Ascomycota</taxon>
        <taxon>Pezizomycotina</taxon>
        <taxon>Eurotiomycetes</taxon>
        <taxon>Chaetothyriomycetidae</taxon>
        <taxon>Chaetothyriales</taxon>
        <taxon>Chaetothyriales incertae sedis</taxon>
        <taxon>Neophaeococcomyces</taxon>
    </lineage>
</organism>
<gene>
    <name evidence="1" type="ORF">H2198_010742</name>
</gene>
<keyword evidence="2" id="KW-1185">Reference proteome</keyword>
<reference evidence="1" key="1">
    <citation type="submission" date="2022-10" db="EMBL/GenBank/DDBJ databases">
        <title>Culturing micro-colonial fungi from biological soil crusts in the Mojave desert and describing Neophaeococcomyces mojavensis, and introducing the new genera and species Taxawa tesnikishii.</title>
        <authorList>
            <person name="Kurbessoian T."/>
            <person name="Stajich J.E."/>
        </authorList>
    </citation>
    <scope>NUCLEOTIDE SEQUENCE</scope>
    <source>
        <strain evidence="1">JES_112</strain>
    </source>
</reference>
<sequence>MAVARERFARRTPTRSLFAPHPCQERTPMLPARHHRPPCRSIAPLSLAIAGVLLSVAVPAFAQESKDKATDLARIEVTGSNIRRTDVETASPVQVISKQDIQNMGARTLLQVLDNLPAARPAQQDARSLFTGSDGASQANLRGLGAQGTLVLLNGRRLSYYGAPAGFQTQFVNIDAIPAAAIERMEVLTDGASAVYGTDAVAGVINVITKRNFQGAEISFTNDTSSRIDSYGERQASITAGFGDLAENRFNIYGAVNMYRRDAIPLSDFYDKRPDQYYVNNPNYLNNLRLGVGSKPGEFNPGSYFAFDPVTGRRVQEAAPGCKNVLTSEAAGPRCVWETWMNNEIDAGAKSERNTAYLNGTFLVGDSTEIFAEATYTDIDLRANGGTPRTYGTTTGNPTSWFSRNTGNTVNQFLYPFLGPNNEYNHASPQMKAMMGGVVGLNYLLQDAGPNYFGQRNTDKSYRVLAGARGNRGDWNWETAFASAGTHSTTYQTINVNIKGFEKAFGPYSVDPTTGRVIISDHPAYKFGEISEANAALIREAFPTFDIQSWTRLHTLDGKIEGPLFQLPAGEMRAAFGFNASRETFYTPGNADAANGLITQQGGSWFDGKRNTYALFAETVAPITDKLELDAAVRVDKYPNFSANVAPKIGFKYQAFDQLMLRGTYSTGFRAPSLAESGNGGVFAQLGGFRDELRCGETNAIANLLLKSQRPGDVDLGKTLLNVDCSRTVARMTQPNKDLKPEKAKIATLGFVYEPATWLSVSADYWFIYRDNEIVAPDYRRMEDIISSSRSPITDSDRANLAQLAAMCADPASGVSCPSVLPGYSAGNVASVVGQYKNRGKTLIDGFDIDARSRFSLGDWGNLNIGLAATIANRNRFYMDAENGWYYGDVVGYYNNPRLRATLNADWTYKQVTTSMFVNYVGGTKWATDQIDEESNNKETCTGGYLALQKSKCDGAPSWWTANMSVTWRPDDAWNLSFTVKNLFNRLPFYDPNSFLGDSSDYATIFGRGYSVTIGYRFK</sequence>
<dbReference type="EMBL" id="JAPDRQ010000411">
    <property type="protein sequence ID" value="KAJ9649940.1"/>
    <property type="molecule type" value="Genomic_DNA"/>
</dbReference>
<evidence type="ECO:0000313" key="2">
    <source>
        <dbReference type="Proteomes" id="UP001172386"/>
    </source>
</evidence>
<proteinExistence type="predicted"/>
<accession>A0ACC2ZQQ8</accession>
<name>A0ACC2ZQQ8_9EURO</name>
<comment type="caution">
    <text evidence="1">The sequence shown here is derived from an EMBL/GenBank/DDBJ whole genome shotgun (WGS) entry which is preliminary data.</text>
</comment>
<evidence type="ECO:0000313" key="1">
    <source>
        <dbReference type="EMBL" id="KAJ9649940.1"/>
    </source>
</evidence>